<evidence type="ECO:0000313" key="3">
    <source>
        <dbReference type="Proteomes" id="UP000322876"/>
    </source>
</evidence>
<sequence>MKIKPLDIIMVTLLVIISIYPLFQKNSGKKHLYLLVDDKKIELSFKKKIIDLKASFNKNIIIEIDEKKARILKSNCPLQICVKTGWISNCNDATVCIPNRVALIIECEESEYDAISK</sequence>
<evidence type="ECO:0000256" key="1">
    <source>
        <dbReference type="SAM" id="Phobius"/>
    </source>
</evidence>
<dbReference type="Pfam" id="PF07009">
    <property type="entry name" value="NusG_II"/>
    <property type="match status" value="1"/>
</dbReference>
<dbReference type="InterPro" id="IPR038690">
    <property type="entry name" value="NusG_2_sf"/>
</dbReference>
<keyword evidence="1" id="KW-0472">Membrane</keyword>
<keyword evidence="1" id="KW-1133">Transmembrane helix</keyword>
<feature type="transmembrane region" description="Helical" evidence="1">
    <location>
        <begin position="6"/>
        <end position="23"/>
    </location>
</feature>
<gene>
    <name evidence="2" type="ORF">FHQ18_12200</name>
</gene>
<reference evidence="2 3" key="1">
    <citation type="submission" date="2019-06" db="EMBL/GenBank/DDBJ databases">
        <title>Genomic insights into carbon and energy metabolism of Deferribacter autotrophicus revealed new metabolic traits in the phylum Deferribacteres.</title>
        <authorList>
            <person name="Slobodkin A.I."/>
            <person name="Slobodkina G.B."/>
            <person name="Allioux M."/>
            <person name="Alain K."/>
            <person name="Jebbar M."/>
            <person name="Shadrin V."/>
            <person name="Kublanov I.V."/>
            <person name="Toshchakov S.V."/>
            <person name="Bonch-Osmolovskaya E.A."/>
        </authorList>
    </citation>
    <scope>NUCLEOTIDE SEQUENCE [LARGE SCALE GENOMIC DNA]</scope>
    <source>
        <strain evidence="2 3">SL50</strain>
    </source>
</reference>
<keyword evidence="1" id="KW-0812">Transmembrane</keyword>
<dbReference type="AlphaFoldDB" id="A0A5A8F0U6"/>
<proteinExistence type="predicted"/>
<keyword evidence="3" id="KW-1185">Reference proteome</keyword>
<name>A0A5A8F0U6_9BACT</name>
<dbReference type="Gene3D" id="2.60.320.10">
    <property type="entry name" value="N-utilization substance G protein NusG, insert domain"/>
    <property type="match status" value="1"/>
</dbReference>
<accession>A0A5A8F0U6</accession>
<dbReference type="RefSeq" id="WP_149267459.1">
    <property type="nucleotide sequence ID" value="NZ_VFJB01000010.1"/>
</dbReference>
<comment type="caution">
    <text evidence="2">The sequence shown here is derived from an EMBL/GenBank/DDBJ whole genome shotgun (WGS) entry which is preliminary data.</text>
</comment>
<dbReference type="OrthoDB" id="47603at2"/>
<protein>
    <submittedName>
        <fullName evidence="2">NusG domain II-containing protein</fullName>
    </submittedName>
</protein>
<dbReference type="Proteomes" id="UP000322876">
    <property type="component" value="Unassembled WGS sequence"/>
</dbReference>
<organism evidence="2 3">
    <name type="scientific">Deferribacter autotrophicus</name>
    <dbReference type="NCBI Taxonomy" id="500465"/>
    <lineage>
        <taxon>Bacteria</taxon>
        <taxon>Pseudomonadati</taxon>
        <taxon>Deferribacterota</taxon>
        <taxon>Deferribacteres</taxon>
        <taxon>Deferribacterales</taxon>
        <taxon>Deferribacteraceae</taxon>
        <taxon>Deferribacter</taxon>
    </lineage>
</organism>
<evidence type="ECO:0000313" key="2">
    <source>
        <dbReference type="EMBL" id="KAA0256880.1"/>
    </source>
</evidence>
<dbReference type="EMBL" id="VFJB01000010">
    <property type="protein sequence ID" value="KAA0256880.1"/>
    <property type="molecule type" value="Genomic_DNA"/>
</dbReference>